<accession>A0AAV7P6A6</accession>
<reference evidence="1" key="1">
    <citation type="journal article" date="2022" name="bioRxiv">
        <title>Sequencing and chromosome-scale assembly of the giantPleurodeles waltlgenome.</title>
        <authorList>
            <person name="Brown T."/>
            <person name="Elewa A."/>
            <person name="Iarovenko S."/>
            <person name="Subramanian E."/>
            <person name="Araus A.J."/>
            <person name="Petzold A."/>
            <person name="Susuki M."/>
            <person name="Suzuki K.-i.T."/>
            <person name="Hayashi T."/>
            <person name="Toyoda A."/>
            <person name="Oliveira C."/>
            <person name="Osipova E."/>
            <person name="Leigh N.D."/>
            <person name="Simon A."/>
            <person name="Yun M.H."/>
        </authorList>
    </citation>
    <scope>NUCLEOTIDE SEQUENCE</scope>
    <source>
        <strain evidence="1">20211129_DDA</strain>
        <tissue evidence="1">Liver</tissue>
    </source>
</reference>
<evidence type="ECO:0000313" key="1">
    <source>
        <dbReference type="EMBL" id="KAJ1120710.1"/>
    </source>
</evidence>
<sequence>MAASAAVTRIEGARALNWSLPRESWHLGEGGSFCGQPSGVKRCRFEGALPWHQRIVKCEASTPQLRIRQAAVSEVMRCGYSSASRRTDRSQPPTQMVSSTSPVVGIQLAWNESPPKSRCSPSTLFSLSFLTFLCDPQQLGSPRPLVC</sequence>
<dbReference type="EMBL" id="JANPWB010000012">
    <property type="protein sequence ID" value="KAJ1120710.1"/>
    <property type="molecule type" value="Genomic_DNA"/>
</dbReference>
<proteinExistence type="predicted"/>
<protein>
    <submittedName>
        <fullName evidence="1">Uncharacterized protein</fullName>
    </submittedName>
</protein>
<dbReference type="Proteomes" id="UP001066276">
    <property type="component" value="Chromosome 8"/>
</dbReference>
<gene>
    <name evidence="1" type="ORF">NDU88_008872</name>
</gene>
<comment type="caution">
    <text evidence="1">The sequence shown here is derived from an EMBL/GenBank/DDBJ whole genome shotgun (WGS) entry which is preliminary data.</text>
</comment>
<keyword evidence="2" id="KW-1185">Reference proteome</keyword>
<dbReference type="AlphaFoldDB" id="A0AAV7P6A6"/>
<evidence type="ECO:0000313" key="2">
    <source>
        <dbReference type="Proteomes" id="UP001066276"/>
    </source>
</evidence>
<organism evidence="1 2">
    <name type="scientific">Pleurodeles waltl</name>
    <name type="common">Iberian ribbed newt</name>
    <dbReference type="NCBI Taxonomy" id="8319"/>
    <lineage>
        <taxon>Eukaryota</taxon>
        <taxon>Metazoa</taxon>
        <taxon>Chordata</taxon>
        <taxon>Craniata</taxon>
        <taxon>Vertebrata</taxon>
        <taxon>Euteleostomi</taxon>
        <taxon>Amphibia</taxon>
        <taxon>Batrachia</taxon>
        <taxon>Caudata</taxon>
        <taxon>Salamandroidea</taxon>
        <taxon>Salamandridae</taxon>
        <taxon>Pleurodelinae</taxon>
        <taxon>Pleurodeles</taxon>
    </lineage>
</organism>
<name>A0AAV7P6A6_PLEWA</name>